<keyword evidence="3" id="KW-1185">Reference proteome</keyword>
<sequence length="321" mass="36723">MTMNPLLSTHYDGKIVYDEKGSIVFRSGQPIITYMKPKVNNLTALKNLILYSVGKQQTKMVKKIYYRYPTEVDDRLFYKRYRLRDDEDVRLIRSWHIRWTNAHLLELFVFFVELGGRGSSTDTINDSPLSGAIRRNIRRTMVDLNMQPEGSQEGSNVEVCNADMMDDDVESHEGYAIRDPMMNQLNLDAMTLDWSFTQGGSEDDPSNKFEVGQQFQNKKEVMLAVKRYNIRRGAEYKIIESDQLRYNVQCIQFGPGCSWSILISYRLNGSKSASGFCKEVWRITSVTRRPTEMFGSTAMPAQLSPRITCHICQGPLGGGAS</sequence>
<dbReference type="EMBL" id="SDMP01000018">
    <property type="protein sequence ID" value="RYQ97137.1"/>
    <property type="molecule type" value="Genomic_DNA"/>
</dbReference>
<dbReference type="AlphaFoldDB" id="A0A444Y5E8"/>
<proteinExistence type="predicted"/>
<name>A0A444Y5E8_ARAHY</name>
<organism evidence="2 3">
    <name type="scientific">Arachis hypogaea</name>
    <name type="common">Peanut</name>
    <dbReference type="NCBI Taxonomy" id="3818"/>
    <lineage>
        <taxon>Eukaryota</taxon>
        <taxon>Viridiplantae</taxon>
        <taxon>Streptophyta</taxon>
        <taxon>Embryophyta</taxon>
        <taxon>Tracheophyta</taxon>
        <taxon>Spermatophyta</taxon>
        <taxon>Magnoliopsida</taxon>
        <taxon>eudicotyledons</taxon>
        <taxon>Gunneridae</taxon>
        <taxon>Pentapetalae</taxon>
        <taxon>rosids</taxon>
        <taxon>fabids</taxon>
        <taxon>Fabales</taxon>
        <taxon>Fabaceae</taxon>
        <taxon>Papilionoideae</taxon>
        <taxon>50 kb inversion clade</taxon>
        <taxon>dalbergioids sensu lato</taxon>
        <taxon>Dalbergieae</taxon>
        <taxon>Pterocarpus clade</taxon>
        <taxon>Arachis</taxon>
    </lineage>
</organism>
<evidence type="ECO:0000313" key="2">
    <source>
        <dbReference type="EMBL" id="RYQ97137.1"/>
    </source>
</evidence>
<protein>
    <recommendedName>
        <fullName evidence="1">Transposase MuDR plant domain-containing protein</fullName>
    </recommendedName>
</protein>
<accession>A0A444Y5E8</accession>
<evidence type="ECO:0000259" key="1">
    <source>
        <dbReference type="Pfam" id="PF03108"/>
    </source>
</evidence>
<dbReference type="Pfam" id="PF03108">
    <property type="entry name" value="DBD_Tnp_Mut"/>
    <property type="match status" value="1"/>
</dbReference>
<reference evidence="2 3" key="1">
    <citation type="submission" date="2019-01" db="EMBL/GenBank/DDBJ databases">
        <title>Sequencing of cultivated peanut Arachis hypogaea provides insights into genome evolution and oil improvement.</title>
        <authorList>
            <person name="Chen X."/>
        </authorList>
    </citation>
    <scope>NUCLEOTIDE SEQUENCE [LARGE SCALE GENOMIC DNA]</scope>
    <source>
        <strain evidence="3">cv. Fuhuasheng</strain>
        <tissue evidence="2">Leaves</tissue>
    </source>
</reference>
<evidence type="ECO:0000313" key="3">
    <source>
        <dbReference type="Proteomes" id="UP000289738"/>
    </source>
</evidence>
<dbReference type="Proteomes" id="UP000289738">
    <property type="component" value="Chromosome B08"/>
</dbReference>
<gene>
    <name evidence="2" type="ORF">Ahy_B08g093149</name>
</gene>
<dbReference type="InterPro" id="IPR004332">
    <property type="entry name" value="Transposase_MuDR"/>
</dbReference>
<comment type="caution">
    <text evidence="2">The sequence shown here is derived from an EMBL/GenBank/DDBJ whole genome shotgun (WGS) entry which is preliminary data.</text>
</comment>
<feature type="domain" description="Transposase MuDR plant" evidence="1">
    <location>
        <begin position="208"/>
        <end position="266"/>
    </location>
</feature>